<dbReference type="PANTHER" id="PTHR33127">
    <property type="entry name" value="TRANSMEMBRANE PROTEIN"/>
    <property type="match status" value="1"/>
</dbReference>
<dbReference type="InterPro" id="IPR005174">
    <property type="entry name" value="KIB1-4_b-propeller"/>
</dbReference>
<dbReference type="InterPro" id="IPR001810">
    <property type="entry name" value="F-box_dom"/>
</dbReference>
<dbReference type="Pfam" id="PF00646">
    <property type="entry name" value="F-box"/>
    <property type="match status" value="1"/>
</dbReference>
<evidence type="ECO:0000259" key="1">
    <source>
        <dbReference type="SMART" id="SM00256"/>
    </source>
</evidence>
<evidence type="ECO:0000313" key="2">
    <source>
        <dbReference type="EMBL" id="JAU58226.1"/>
    </source>
</evidence>
<organism evidence="2">
    <name type="scientific">Noccaea caerulescens</name>
    <name type="common">Alpine penny-cress</name>
    <name type="synonym">Thlaspi caerulescens</name>
    <dbReference type="NCBI Taxonomy" id="107243"/>
    <lineage>
        <taxon>Eukaryota</taxon>
        <taxon>Viridiplantae</taxon>
        <taxon>Streptophyta</taxon>
        <taxon>Embryophyta</taxon>
        <taxon>Tracheophyta</taxon>
        <taxon>Spermatophyta</taxon>
        <taxon>Magnoliopsida</taxon>
        <taxon>eudicotyledons</taxon>
        <taxon>Gunneridae</taxon>
        <taxon>Pentapetalae</taxon>
        <taxon>rosids</taxon>
        <taxon>malvids</taxon>
        <taxon>Brassicales</taxon>
        <taxon>Brassicaceae</taxon>
        <taxon>Coluteocarpeae</taxon>
        <taxon>Noccaea</taxon>
    </lineage>
</organism>
<dbReference type="SMART" id="SM00256">
    <property type="entry name" value="FBOX"/>
    <property type="match status" value="1"/>
</dbReference>
<dbReference type="InterPro" id="IPR036047">
    <property type="entry name" value="F-box-like_dom_sf"/>
</dbReference>
<dbReference type="CDD" id="cd09917">
    <property type="entry name" value="F-box_SF"/>
    <property type="match status" value="1"/>
</dbReference>
<dbReference type="Gene3D" id="1.20.1280.50">
    <property type="match status" value="1"/>
</dbReference>
<proteinExistence type="predicted"/>
<dbReference type="PANTHER" id="PTHR33127:SF5">
    <property type="entry name" value="TRANSMEMBRANE PROTEIN"/>
    <property type="match status" value="1"/>
</dbReference>
<sequence length="386" mass="44230">MRTRRRTYTAATPPSLLPTVSGTKRRQVQSCSGSKKNKKSKCIISGLWDLKIPSDLVQEILSRLGLKASIHASLVCKAWCEAAVSVRKFKPRPWIVYRNDRTSPTSLPYILVDPWRSQSQTYKFDVSYMEEHAISYSRDGWLLVRAFGQYFYRALFVNPFTNKKVYLPNGPAFFDGYSLAFSAAPTSSNCVVISYNQIIRTGDVLIFSWRPGESKWTKHRFLGKAEDWRRWDKCVFSNGLFYCLSNCGHLGVFDPCEATWNVLPVKPLPAFNWEGNTPEIHRKPVLMTEHEGDIFVIYTPRDKRNRTKVFKLNLKQYVWQKKRDLGGLTVFASFPSSFIRAGLSAEERNRIYPPLTHGIHYSSSHLPLGSCVSSRVAWVEPPHNMA</sequence>
<accession>A0A1J3GQ05</accession>
<feature type="domain" description="F-box" evidence="1">
    <location>
        <begin position="52"/>
        <end position="92"/>
    </location>
</feature>
<reference evidence="2" key="1">
    <citation type="submission" date="2016-07" db="EMBL/GenBank/DDBJ databases">
        <title>De novo transcriptome assembly of four accessions of the metal hyperaccumulator plant Noccaea caerulescens.</title>
        <authorList>
            <person name="Blande D."/>
            <person name="Halimaa P."/>
            <person name="Tervahauta A.I."/>
            <person name="Aarts M.G."/>
            <person name="Karenlampi S.O."/>
        </authorList>
    </citation>
    <scope>NUCLEOTIDE SEQUENCE</scope>
</reference>
<dbReference type="SUPFAM" id="SSF81383">
    <property type="entry name" value="F-box domain"/>
    <property type="match status" value="1"/>
</dbReference>
<dbReference type="AlphaFoldDB" id="A0A1J3GQ05"/>
<dbReference type="Pfam" id="PF03478">
    <property type="entry name" value="Beta-prop_KIB1-4"/>
    <property type="match status" value="1"/>
</dbReference>
<dbReference type="InterPro" id="IPR011043">
    <property type="entry name" value="Gal_Oxase/kelch_b-propeller"/>
</dbReference>
<protein>
    <submittedName>
        <fullName evidence="2">F-box/kelch-repeat protein</fullName>
    </submittedName>
</protein>
<dbReference type="EMBL" id="GEVL01019115">
    <property type="protein sequence ID" value="JAU58226.1"/>
    <property type="molecule type" value="Transcribed_RNA"/>
</dbReference>
<dbReference type="SUPFAM" id="SSF50965">
    <property type="entry name" value="Galactose oxidase, central domain"/>
    <property type="match status" value="1"/>
</dbReference>
<name>A0A1J3GQ05_NOCCA</name>
<gene>
    <name evidence="2" type="ORF">LE_TR19440_c0_g1_i1_g.62152</name>
</gene>